<comment type="function">
    <text evidence="1">Hydrolyzes diadenosine 5',5'''-P1,P4-tetraphosphate to yield ADP.</text>
</comment>
<dbReference type="STRING" id="1121117.SAMN02745977_00842"/>
<reference evidence="10 11" key="1">
    <citation type="submission" date="2016-10" db="EMBL/GenBank/DDBJ databases">
        <authorList>
            <person name="de Groot N.N."/>
        </authorList>
    </citation>
    <scope>NUCLEOTIDE SEQUENCE [LARGE SCALE GENOMIC DNA]</scope>
    <source>
        <strain evidence="10 11">DSM 15123</strain>
    </source>
</reference>
<protein>
    <recommendedName>
        <fullName evidence="3">bis(5'-nucleosyl)-tetraphosphatase (symmetrical)</fullName>
        <ecNumber evidence="3">3.6.1.41</ecNumber>
    </recommendedName>
    <alternativeName>
        <fullName evidence="6">Ap4A hydrolase</fullName>
    </alternativeName>
    <alternativeName>
        <fullName evidence="5">Diadenosine 5',5'''-P1,P4-tetraphosphate pyrophosphohydrolase</fullName>
    </alternativeName>
    <alternativeName>
        <fullName evidence="7">Diadenosine tetraphosphatase</fullName>
    </alternativeName>
</protein>
<dbReference type="RefSeq" id="WP_327020811.1">
    <property type="nucleotide sequence ID" value="NZ_FOCW01000001.1"/>
</dbReference>
<dbReference type="InterPro" id="IPR004843">
    <property type="entry name" value="Calcineurin-like_PHP"/>
</dbReference>
<evidence type="ECO:0000256" key="8">
    <source>
        <dbReference type="ARBA" id="ARBA00049417"/>
    </source>
</evidence>
<comment type="similarity">
    <text evidence="2">Belongs to the Ap4A hydrolase family.</text>
</comment>
<dbReference type="CDD" id="cd07422">
    <property type="entry name" value="MPP_ApaH"/>
    <property type="match status" value="1"/>
</dbReference>
<dbReference type="EC" id="3.6.1.41" evidence="3"/>
<dbReference type="AlphaFoldDB" id="A0A1H8EW17"/>
<evidence type="ECO:0000256" key="3">
    <source>
        <dbReference type="ARBA" id="ARBA00012506"/>
    </source>
</evidence>
<proteinExistence type="inferred from homology"/>
<evidence type="ECO:0000256" key="4">
    <source>
        <dbReference type="ARBA" id="ARBA00022801"/>
    </source>
</evidence>
<comment type="catalytic activity">
    <reaction evidence="8">
        <text>P(1),P(4)-bis(5'-adenosyl) tetraphosphate + H2O = 2 ADP + 2 H(+)</text>
        <dbReference type="Rhea" id="RHEA:24252"/>
        <dbReference type="ChEBI" id="CHEBI:15377"/>
        <dbReference type="ChEBI" id="CHEBI:15378"/>
        <dbReference type="ChEBI" id="CHEBI:58141"/>
        <dbReference type="ChEBI" id="CHEBI:456216"/>
        <dbReference type="EC" id="3.6.1.41"/>
    </reaction>
</comment>
<dbReference type="Proteomes" id="UP000199531">
    <property type="component" value="Unassembled WGS sequence"/>
</dbReference>
<dbReference type="PANTHER" id="PTHR40942">
    <property type="match status" value="1"/>
</dbReference>
<organism evidence="10 11">
    <name type="scientific">Brachymonas denitrificans DSM 15123</name>
    <dbReference type="NCBI Taxonomy" id="1121117"/>
    <lineage>
        <taxon>Bacteria</taxon>
        <taxon>Pseudomonadati</taxon>
        <taxon>Pseudomonadota</taxon>
        <taxon>Betaproteobacteria</taxon>
        <taxon>Burkholderiales</taxon>
        <taxon>Comamonadaceae</taxon>
        <taxon>Brachymonas</taxon>
    </lineage>
</organism>
<dbReference type="GO" id="GO:0008803">
    <property type="term" value="F:bis(5'-nucleosyl)-tetraphosphatase (symmetrical) activity"/>
    <property type="evidence" value="ECO:0007669"/>
    <property type="project" value="UniProtKB-EC"/>
</dbReference>
<dbReference type="SUPFAM" id="SSF56300">
    <property type="entry name" value="Metallo-dependent phosphatases"/>
    <property type="match status" value="1"/>
</dbReference>
<accession>A0A1H8EW17</accession>
<evidence type="ECO:0000256" key="5">
    <source>
        <dbReference type="ARBA" id="ARBA00031248"/>
    </source>
</evidence>
<evidence type="ECO:0000256" key="1">
    <source>
        <dbReference type="ARBA" id="ARBA00003413"/>
    </source>
</evidence>
<evidence type="ECO:0000313" key="10">
    <source>
        <dbReference type="EMBL" id="SEN23831.1"/>
    </source>
</evidence>
<dbReference type="NCBIfam" id="NF001204">
    <property type="entry name" value="PRK00166.1"/>
    <property type="match status" value="1"/>
</dbReference>
<evidence type="ECO:0000256" key="7">
    <source>
        <dbReference type="ARBA" id="ARBA00033210"/>
    </source>
</evidence>
<dbReference type="Gene3D" id="3.60.21.10">
    <property type="match status" value="1"/>
</dbReference>
<dbReference type="NCBIfam" id="TIGR00668">
    <property type="entry name" value="apaH"/>
    <property type="match status" value="1"/>
</dbReference>
<dbReference type="Pfam" id="PF00149">
    <property type="entry name" value="Metallophos"/>
    <property type="match status" value="1"/>
</dbReference>
<name>A0A1H8EW17_9BURK</name>
<dbReference type="InterPro" id="IPR004617">
    <property type="entry name" value="ApaH"/>
</dbReference>
<gene>
    <name evidence="10" type="ORF">SAMN02745977_00842</name>
</gene>
<feature type="domain" description="Calcineurin-like phosphoesterase" evidence="9">
    <location>
        <begin position="8"/>
        <end position="135"/>
    </location>
</feature>
<dbReference type="InterPro" id="IPR029052">
    <property type="entry name" value="Metallo-depent_PP-like"/>
</dbReference>
<evidence type="ECO:0000256" key="6">
    <source>
        <dbReference type="ARBA" id="ARBA00032248"/>
    </source>
</evidence>
<dbReference type="PANTHER" id="PTHR40942:SF4">
    <property type="entry name" value="CYTOCHROME C5"/>
    <property type="match status" value="1"/>
</dbReference>
<keyword evidence="11" id="KW-1185">Reference proteome</keyword>
<evidence type="ECO:0000256" key="2">
    <source>
        <dbReference type="ARBA" id="ARBA00005419"/>
    </source>
</evidence>
<dbReference type="EMBL" id="FOCW01000001">
    <property type="protein sequence ID" value="SEN23831.1"/>
    <property type="molecule type" value="Genomic_DNA"/>
</dbReference>
<dbReference type="PIRSF" id="PIRSF000903">
    <property type="entry name" value="B5n-ttraPtase_sm"/>
    <property type="match status" value="1"/>
</dbReference>
<evidence type="ECO:0000259" key="9">
    <source>
        <dbReference type="Pfam" id="PF00149"/>
    </source>
</evidence>
<sequence>MLRIMAMYCIGDIQGCDAALADLLDRLAFSPSRDSLYVLGDLVNRGPASASVLRRLMAMDGSAFCLLGNHDIHLLAVSQGIRQMGRRDTLTELLVAPDAPLLLDWLRRQPLALYANRCLMVHAGVQPQWDVAQTLECAAEVAEHLRSGDWTRFLSEAFGNHPALWRESLHGMARWRLIINTLTRIRFLHVDGSLDFSHKRGIEEAPDDLVPWFAHPLRRTADTLVAFGHWSALGLITRHNLLALDTGCVWGGELTAVEITPEGTPGEVIQVTSATSAEI</sequence>
<keyword evidence="4" id="KW-0378">Hydrolase</keyword>
<evidence type="ECO:0000313" key="11">
    <source>
        <dbReference type="Proteomes" id="UP000199531"/>
    </source>
</evidence>